<accession>A0A914DUS1</accession>
<feature type="compositionally biased region" description="Polar residues" evidence="1">
    <location>
        <begin position="49"/>
        <end position="62"/>
    </location>
</feature>
<dbReference type="Proteomes" id="UP000887540">
    <property type="component" value="Unplaced"/>
</dbReference>
<feature type="compositionally biased region" description="Basic and acidic residues" evidence="1">
    <location>
        <begin position="18"/>
        <end position="28"/>
    </location>
</feature>
<evidence type="ECO:0000313" key="2">
    <source>
        <dbReference type="Proteomes" id="UP000887540"/>
    </source>
</evidence>
<sequence>MEVRPKKKSSVRQKSRKKLLDRNRESSRKNVKKSNSVSREKRKREKKSPQPTLIYESSSKSQGAEDNRVQT</sequence>
<evidence type="ECO:0000256" key="1">
    <source>
        <dbReference type="SAM" id="MobiDB-lite"/>
    </source>
</evidence>
<feature type="region of interest" description="Disordered" evidence="1">
    <location>
        <begin position="1"/>
        <end position="71"/>
    </location>
</feature>
<feature type="compositionally biased region" description="Basic residues" evidence="1">
    <location>
        <begin position="1"/>
        <end position="17"/>
    </location>
</feature>
<proteinExistence type="predicted"/>
<dbReference type="WBParaSite" id="ACRNAN_scaffold423.g31091.t1">
    <property type="protein sequence ID" value="ACRNAN_scaffold423.g31091.t1"/>
    <property type="gene ID" value="ACRNAN_scaffold423.g31091"/>
</dbReference>
<dbReference type="AlphaFoldDB" id="A0A914DUS1"/>
<reference evidence="3" key="1">
    <citation type="submission" date="2022-11" db="UniProtKB">
        <authorList>
            <consortium name="WormBaseParasite"/>
        </authorList>
    </citation>
    <scope>IDENTIFICATION</scope>
</reference>
<protein>
    <submittedName>
        <fullName evidence="3">Uncharacterized protein</fullName>
    </submittedName>
</protein>
<evidence type="ECO:0000313" key="3">
    <source>
        <dbReference type="WBParaSite" id="ACRNAN_scaffold423.g31091.t1"/>
    </source>
</evidence>
<organism evidence="2 3">
    <name type="scientific">Acrobeloides nanus</name>
    <dbReference type="NCBI Taxonomy" id="290746"/>
    <lineage>
        <taxon>Eukaryota</taxon>
        <taxon>Metazoa</taxon>
        <taxon>Ecdysozoa</taxon>
        <taxon>Nematoda</taxon>
        <taxon>Chromadorea</taxon>
        <taxon>Rhabditida</taxon>
        <taxon>Tylenchina</taxon>
        <taxon>Cephalobomorpha</taxon>
        <taxon>Cephaloboidea</taxon>
        <taxon>Cephalobidae</taxon>
        <taxon>Acrobeloides</taxon>
    </lineage>
</organism>
<name>A0A914DUS1_9BILA</name>
<keyword evidence="2" id="KW-1185">Reference proteome</keyword>